<dbReference type="Gene3D" id="3.40.50.850">
    <property type="entry name" value="Isochorismatase-like"/>
    <property type="match status" value="1"/>
</dbReference>
<dbReference type="GO" id="GO:0016787">
    <property type="term" value="F:hydrolase activity"/>
    <property type="evidence" value="ECO:0007669"/>
    <property type="project" value="UniProtKB-KW"/>
</dbReference>
<dbReference type="EMBL" id="AUZY01000450">
    <property type="protein sequence ID" value="EQD78681.1"/>
    <property type="molecule type" value="Genomic_DNA"/>
</dbReference>
<dbReference type="AlphaFoldDB" id="T1BZL3"/>
<evidence type="ECO:0000256" key="1">
    <source>
        <dbReference type="ARBA" id="ARBA00022801"/>
    </source>
</evidence>
<reference evidence="3" key="2">
    <citation type="journal article" date="2014" name="ISME J.">
        <title>Microbial stratification in low pH oxic and suboxic macroscopic growths along an acid mine drainage.</title>
        <authorList>
            <person name="Mendez-Garcia C."/>
            <person name="Mesa V."/>
            <person name="Sprenger R.R."/>
            <person name="Richter M."/>
            <person name="Diez M.S."/>
            <person name="Solano J."/>
            <person name="Bargiela R."/>
            <person name="Golyshina O.V."/>
            <person name="Manteca A."/>
            <person name="Ramos J.L."/>
            <person name="Gallego J.R."/>
            <person name="Llorente I."/>
            <person name="Martins Dos Santos V.A."/>
            <person name="Jensen O.N."/>
            <person name="Pelaez A.I."/>
            <person name="Sanchez J."/>
            <person name="Ferrer M."/>
        </authorList>
    </citation>
    <scope>NUCLEOTIDE SEQUENCE</scope>
</reference>
<dbReference type="PANTHER" id="PTHR43540:SF1">
    <property type="entry name" value="ISOCHORISMATASE HYDROLASE"/>
    <property type="match status" value="1"/>
</dbReference>
<protein>
    <submittedName>
        <fullName evidence="3">Isochorismatase hydrolase</fullName>
    </submittedName>
</protein>
<organism evidence="3">
    <name type="scientific">mine drainage metagenome</name>
    <dbReference type="NCBI Taxonomy" id="410659"/>
    <lineage>
        <taxon>unclassified sequences</taxon>
        <taxon>metagenomes</taxon>
        <taxon>ecological metagenomes</taxon>
    </lineage>
</organism>
<accession>T1BZL3</accession>
<feature type="domain" description="Isochorismatase-like" evidence="2">
    <location>
        <begin position="5"/>
        <end position="115"/>
    </location>
</feature>
<dbReference type="PANTHER" id="PTHR43540">
    <property type="entry name" value="PEROXYUREIDOACRYLATE/UREIDOACRYLATE AMIDOHYDROLASE-RELATED"/>
    <property type="match status" value="1"/>
</dbReference>
<feature type="non-terminal residue" evidence="3">
    <location>
        <position position="1"/>
    </location>
</feature>
<gene>
    <name evidence="3" type="ORF">B1B_00587</name>
</gene>
<dbReference type="InterPro" id="IPR050272">
    <property type="entry name" value="Isochorismatase-like_hydrls"/>
</dbReference>
<dbReference type="Pfam" id="PF00857">
    <property type="entry name" value="Isochorismatase"/>
    <property type="match status" value="1"/>
</dbReference>
<comment type="caution">
    <text evidence="3">The sequence shown here is derived from an EMBL/GenBank/DDBJ whole genome shotgun (WGS) entry which is preliminary data.</text>
</comment>
<proteinExistence type="predicted"/>
<reference evidence="3" key="1">
    <citation type="submission" date="2013-08" db="EMBL/GenBank/DDBJ databases">
        <authorList>
            <person name="Mendez C."/>
            <person name="Richter M."/>
            <person name="Ferrer M."/>
            <person name="Sanchez J."/>
        </authorList>
    </citation>
    <scope>NUCLEOTIDE SEQUENCE</scope>
</reference>
<sequence>ENIMEEVLRKFRSHGRTIIHVRHDSLNPASLLKSGKPGFEFKPEVMPLEHETVITKHVNSAFIGTRLETILRSLGEPEVYYMGLTTDHCVSTTARMSGNLGFRSFVIRDACAAHEKIMDGRKIPADTVHSVNLASISGEFAQIPWSSDLEF</sequence>
<evidence type="ECO:0000313" key="3">
    <source>
        <dbReference type="EMBL" id="EQD78681.1"/>
    </source>
</evidence>
<name>T1BZL3_9ZZZZ</name>
<dbReference type="InterPro" id="IPR000868">
    <property type="entry name" value="Isochorismatase-like_dom"/>
</dbReference>
<keyword evidence="1 3" id="KW-0378">Hydrolase</keyword>
<dbReference type="InterPro" id="IPR036380">
    <property type="entry name" value="Isochorismatase-like_sf"/>
</dbReference>
<dbReference type="SUPFAM" id="SSF52499">
    <property type="entry name" value="Isochorismatase-like hydrolases"/>
    <property type="match status" value="1"/>
</dbReference>
<evidence type="ECO:0000259" key="2">
    <source>
        <dbReference type="Pfam" id="PF00857"/>
    </source>
</evidence>